<comment type="caution">
    <text evidence="2">The sequence shown here is derived from an EMBL/GenBank/DDBJ whole genome shotgun (WGS) entry which is preliminary data.</text>
</comment>
<proteinExistence type="predicted"/>
<dbReference type="AlphaFoldDB" id="A0A841PYY2"/>
<organism evidence="2 3">
    <name type="scientific">Geomicrobium halophilum</name>
    <dbReference type="NCBI Taxonomy" id="549000"/>
    <lineage>
        <taxon>Bacteria</taxon>
        <taxon>Bacillati</taxon>
        <taxon>Bacillota</taxon>
        <taxon>Bacilli</taxon>
        <taxon>Bacillales</taxon>
        <taxon>Geomicrobium</taxon>
    </lineage>
</organism>
<protein>
    <recommendedName>
        <fullName evidence="1">Tn3 transposase DDE domain-containing protein</fullName>
    </recommendedName>
</protein>
<evidence type="ECO:0000259" key="1">
    <source>
        <dbReference type="Pfam" id="PF01526"/>
    </source>
</evidence>
<reference evidence="2 3" key="1">
    <citation type="submission" date="2020-08" db="EMBL/GenBank/DDBJ databases">
        <title>Genomic Encyclopedia of Type Strains, Phase IV (KMG-IV): sequencing the most valuable type-strain genomes for metagenomic binning, comparative biology and taxonomic classification.</title>
        <authorList>
            <person name="Goeker M."/>
        </authorList>
    </citation>
    <scope>NUCLEOTIDE SEQUENCE [LARGE SCALE GENOMIC DNA]</scope>
    <source>
        <strain evidence="2 3">DSM 21769</strain>
    </source>
</reference>
<dbReference type="Proteomes" id="UP000568839">
    <property type="component" value="Unassembled WGS sequence"/>
</dbReference>
<feature type="domain" description="Tn3 transposase DDE" evidence="1">
    <location>
        <begin position="27"/>
        <end position="103"/>
    </location>
</feature>
<name>A0A841PYY2_9BACL</name>
<dbReference type="Pfam" id="PF01526">
    <property type="entry name" value="DDE_Tnp_Tn3"/>
    <property type="match status" value="1"/>
</dbReference>
<evidence type="ECO:0000313" key="3">
    <source>
        <dbReference type="Proteomes" id="UP000568839"/>
    </source>
</evidence>
<dbReference type="EMBL" id="JACHHJ010000002">
    <property type="protein sequence ID" value="MBB6449983.1"/>
    <property type="molecule type" value="Genomic_DNA"/>
</dbReference>
<evidence type="ECO:0000313" key="2">
    <source>
        <dbReference type="EMBL" id="MBB6449983.1"/>
    </source>
</evidence>
<dbReference type="GO" id="GO:0004803">
    <property type="term" value="F:transposase activity"/>
    <property type="evidence" value="ECO:0007669"/>
    <property type="project" value="InterPro"/>
</dbReference>
<dbReference type="InterPro" id="IPR002513">
    <property type="entry name" value="Tn3_Tnp_DDE_dom"/>
</dbReference>
<keyword evidence="3" id="KW-1185">Reference proteome</keyword>
<dbReference type="GO" id="GO:0006313">
    <property type="term" value="P:DNA transposition"/>
    <property type="evidence" value="ECO:0007669"/>
    <property type="project" value="InterPro"/>
</dbReference>
<gene>
    <name evidence="2" type="ORF">HNR44_001961</name>
</gene>
<accession>A0A841PYY2</accession>
<sequence length="103" mass="11529">MRNKRGKIGFLLPALLLGDQHGTGKNGRISDVGYSLLAATSDNFIRLETLKEAEANDRISNASTNLPIFHHYDIFDEFIHSSSDGQKCETQINTINARYSPKY</sequence>